<proteinExistence type="inferred from homology"/>
<feature type="region of interest" description="Disordered" evidence="7">
    <location>
        <begin position="2524"/>
        <end position="2616"/>
    </location>
</feature>
<feature type="compositionally biased region" description="Polar residues" evidence="7">
    <location>
        <begin position="2541"/>
        <end position="2558"/>
    </location>
</feature>
<feature type="compositionally biased region" description="Basic and acidic residues" evidence="7">
    <location>
        <begin position="1733"/>
        <end position="1744"/>
    </location>
</feature>
<dbReference type="EMBL" id="JAINUF010000004">
    <property type="protein sequence ID" value="KAJ8363311.1"/>
    <property type="molecule type" value="Genomic_DNA"/>
</dbReference>
<dbReference type="InterPro" id="IPR031870">
    <property type="entry name" value="ATF7IP_BD"/>
</dbReference>
<feature type="compositionally biased region" description="Polar residues" evidence="7">
    <location>
        <begin position="1122"/>
        <end position="1131"/>
    </location>
</feature>
<feature type="region of interest" description="Disordered" evidence="7">
    <location>
        <begin position="1184"/>
        <end position="1539"/>
    </location>
</feature>
<dbReference type="GO" id="GO:0005525">
    <property type="term" value="F:GTP binding"/>
    <property type="evidence" value="ECO:0007669"/>
    <property type="project" value="UniProtKB-KW"/>
</dbReference>
<evidence type="ECO:0000313" key="10">
    <source>
        <dbReference type="EMBL" id="KAJ8363311.1"/>
    </source>
</evidence>
<feature type="region of interest" description="Disordered" evidence="7">
    <location>
        <begin position="1"/>
        <end position="31"/>
    </location>
</feature>
<name>A0A9Q1FNK9_SYNKA</name>
<feature type="compositionally biased region" description="Basic and acidic residues" evidence="7">
    <location>
        <begin position="724"/>
        <end position="735"/>
    </location>
</feature>
<feature type="region of interest" description="Disordered" evidence="7">
    <location>
        <begin position="314"/>
        <end position="360"/>
    </location>
</feature>
<keyword evidence="11" id="KW-1185">Reference proteome</keyword>
<dbReference type="OrthoDB" id="10540449at2759"/>
<feature type="compositionally biased region" description="Pro residues" evidence="7">
    <location>
        <begin position="2252"/>
        <end position="2264"/>
    </location>
</feature>
<feature type="domain" description="Septin-type G" evidence="9">
    <location>
        <begin position="840"/>
        <end position="1112"/>
    </location>
</feature>
<dbReference type="InterPro" id="IPR008114">
    <property type="entry name" value="Septin3"/>
</dbReference>
<feature type="compositionally biased region" description="Basic and acidic residues" evidence="7">
    <location>
        <begin position="1444"/>
        <end position="1485"/>
    </location>
</feature>
<feature type="compositionally biased region" description="Pro residues" evidence="7">
    <location>
        <begin position="2591"/>
        <end position="2605"/>
    </location>
</feature>
<dbReference type="InterPro" id="IPR029526">
    <property type="entry name" value="PGBD"/>
</dbReference>
<evidence type="ECO:0000256" key="5">
    <source>
        <dbReference type="ARBA" id="ARBA00041105"/>
    </source>
</evidence>
<feature type="compositionally biased region" description="Polar residues" evidence="7">
    <location>
        <begin position="76"/>
        <end position="87"/>
    </location>
</feature>
<dbReference type="GO" id="GO:0005737">
    <property type="term" value="C:cytoplasm"/>
    <property type="evidence" value="ECO:0007669"/>
    <property type="project" value="UniProtKB-SubCell"/>
</dbReference>
<feature type="compositionally biased region" description="Pro residues" evidence="7">
    <location>
        <begin position="11"/>
        <end position="24"/>
    </location>
</feature>
<reference evidence="10" key="1">
    <citation type="journal article" date="2023" name="Science">
        <title>Genome structures resolve the early diversification of teleost fishes.</title>
        <authorList>
            <person name="Parey E."/>
            <person name="Louis A."/>
            <person name="Montfort J."/>
            <person name="Bouchez O."/>
            <person name="Roques C."/>
            <person name="Iampietro C."/>
            <person name="Lluch J."/>
            <person name="Castinel A."/>
            <person name="Donnadieu C."/>
            <person name="Desvignes T."/>
            <person name="Floi Bucao C."/>
            <person name="Jouanno E."/>
            <person name="Wen M."/>
            <person name="Mejri S."/>
            <person name="Dirks R."/>
            <person name="Jansen H."/>
            <person name="Henkel C."/>
            <person name="Chen W.J."/>
            <person name="Zahm M."/>
            <person name="Cabau C."/>
            <person name="Klopp C."/>
            <person name="Thompson A.W."/>
            <person name="Robinson-Rechavi M."/>
            <person name="Braasch I."/>
            <person name="Lecointre G."/>
            <person name="Bobe J."/>
            <person name="Postlethwait J.H."/>
            <person name="Berthelot C."/>
            <person name="Roest Crollius H."/>
            <person name="Guiguen Y."/>
        </authorList>
    </citation>
    <scope>NUCLEOTIDE SEQUENCE</scope>
    <source>
        <strain evidence="10">WJC10195</strain>
    </source>
</reference>
<keyword evidence="2" id="KW-0963">Cytoplasm</keyword>
<dbReference type="InterPro" id="IPR003961">
    <property type="entry name" value="FN3_dom"/>
</dbReference>
<feature type="compositionally biased region" description="Polar residues" evidence="7">
    <location>
        <begin position="1269"/>
        <end position="1284"/>
    </location>
</feature>
<evidence type="ECO:0000256" key="6">
    <source>
        <dbReference type="RuleBase" id="RU004560"/>
    </source>
</evidence>
<feature type="compositionally biased region" description="Basic and acidic residues" evidence="7">
    <location>
        <begin position="1365"/>
        <end position="1381"/>
    </location>
</feature>
<dbReference type="Pfam" id="PF16794">
    <property type="entry name" value="fn3_4"/>
    <property type="match status" value="1"/>
</dbReference>
<feature type="region of interest" description="Disordered" evidence="7">
    <location>
        <begin position="253"/>
        <end position="283"/>
    </location>
</feature>
<evidence type="ECO:0000313" key="11">
    <source>
        <dbReference type="Proteomes" id="UP001152622"/>
    </source>
</evidence>
<dbReference type="InterPro" id="IPR016491">
    <property type="entry name" value="Septin"/>
</dbReference>
<dbReference type="CDD" id="cd01850">
    <property type="entry name" value="CDC_Septin"/>
    <property type="match status" value="1"/>
</dbReference>
<feature type="region of interest" description="Disordered" evidence="7">
    <location>
        <begin position="1110"/>
        <end position="1170"/>
    </location>
</feature>
<feature type="domain" description="Fibronectin type-III" evidence="8">
    <location>
        <begin position="2614"/>
        <end position="2723"/>
    </location>
</feature>
<dbReference type="Pfam" id="PF13843">
    <property type="entry name" value="DDE_Tnp_1_7"/>
    <property type="match status" value="1"/>
</dbReference>
<dbReference type="FunFam" id="3.40.50.300:FF:000387">
    <property type="entry name" value="neuronal-specific septin-3 isoform X1"/>
    <property type="match status" value="1"/>
</dbReference>
<feature type="compositionally biased region" description="Basic and acidic residues" evidence="7">
    <location>
        <begin position="1220"/>
        <end position="1237"/>
    </location>
</feature>
<feature type="compositionally biased region" description="Pro residues" evidence="7">
    <location>
        <begin position="789"/>
        <end position="799"/>
    </location>
</feature>
<feature type="compositionally biased region" description="Basic and acidic residues" evidence="7">
    <location>
        <begin position="1524"/>
        <end position="1539"/>
    </location>
</feature>
<comment type="caution">
    <text evidence="10">The sequence shown here is derived from an EMBL/GenBank/DDBJ whole genome shotgun (WGS) entry which is preliminary data.</text>
</comment>
<evidence type="ECO:0000259" key="9">
    <source>
        <dbReference type="PROSITE" id="PS51719"/>
    </source>
</evidence>
<feature type="compositionally biased region" description="Low complexity" evidence="7">
    <location>
        <begin position="2484"/>
        <end position="2493"/>
    </location>
</feature>
<evidence type="ECO:0000259" key="8">
    <source>
        <dbReference type="PROSITE" id="PS50853"/>
    </source>
</evidence>
<feature type="region of interest" description="Disordered" evidence="7">
    <location>
        <begin position="2445"/>
        <end position="2493"/>
    </location>
</feature>
<evidence type="ECO:0000256" key="2">
    <source>
        <dbReference type="ARBA" id="ARBA00022490"/>
    </source>
</evidence>
<dbReference type="InterPro" id="IPR056565">
    <property type="entry name" value="Fn3_ATF7IP"/>
</dbReference>
<comment type="similarity">
    <text evidence="6">Belongs to the TRAFAC class TrmE-Era-EngA-EngB-Septin-like GTPase superfamily. Septin GTPase family.</text>
</comment>
<dbReference type="InterPro" id="IPR030379">
    <property type="entry name" value="G_SEPTIN_dom"/>
</dbReference>
<accession>A0A9Q1FNK9</accession>
<keyword evidence="4 6" id="KW-0342">GTP-binding</keyword>
<feature type="region of interest" description="Disordered" evidence="7">
    <location>
        <begin position="1733"/>
        <end position="1761"/>
    </location>
</feature>
<evidence type="ECO:0000256" key="7">
    <source>
        <dbReference type="SAM" id="MobiDB-lite"/>
    </source>
</evidence>
<dbReference type="Gene3D" id="3.40.50.300">
    <property type="entry name" value="P-loop containing nucleotide triphosphate hydrolases"/>
    <property type="match status" value="1"/>
</dbReference>
<feature type="compositionally biased region" description="Polar residues" evidence="7">
    <location>
        <begin position="1632"/>
        <end position="1656"/>
    </location>
</feature>
<feature type="compositionally biased region" description="Polar residues" evidence="7">
    <location>
        <begin position="714"/>
        <end position="723"/>
    </location>
</feature>
<feature type="compositionally biased region" description="Basic and acidic residues" evidence="7">
    <location>
        <begin position="529"/>
        <end position="538"/>
    </location>
</feature>
<feature type="region of interest" description="Disordered" evidence="7">
    <location>
        <begin position="783"/>
        <end position="814"/>
    </location>
</feature>
<dbReference type="Proteomes" id="UP001152622">
    <property type="component" value="Chromosome 4"/>
</dbReference>
<dbReference type="SUPFAM" id="SSF52540">
    <property type="entry name" value="P-loop containing nucleoside triphosphate hydrolases"/>
    <property type="match status" value="1"/>
</dbReference>
<feature type="region of interest" description="Disordered" evidence="7">
    <location>
        <begin position="44"/>
        <end position="106"/>
    </location>
</feature>
<protein>
    <recommendedName>
        <fullName evidence="5">Neuronal-specific septin-3</fullName>
    </recommendedName>
</protein>
<feature type="compositionally biased region" description="Pro residues" evidence="7">
    <location>
        <begin position="1488"/>
        <end position="1501"/>
    </location>
</feature>
<dbReference type="PROSITE" id="PS51719">
    <property type="entry name" value="G_SEPTIN"/>
    <property type="match status" value="1"/>
</dbReference>
<dbReference type="PROSITE" id="PS50853">
    <property type="entry name" value="FN3"/>
    <property type="match status" value="1"/>
</dbReference>
<dbReference type="PANTHER" id="PTHR18884">
    <property type="entry name" value="SEPTIN"/>
    <property type="match status" value="1"/>
</dbReference>
<dbReference type="Pfam" id="PF16788">
    <property type="entry name" value="ATF7IP_BD"/>
    <property type="match status" value="1"/>
</dbReference>
<evidence type="ECO:0000256" key="4">
    <source>
        <dbReference type="ARBA" id="ARBA00023134"/>
    </source>
</evidence>
<dbReference type="Pfam" id="PF00735">
    <property type="entry name" value="Septin"/>
    <property type="match status" value="1"/>
</dbReference>
<feature type="region of interest" description="Disordered" evidence="7">
    <location>
        <begin position="1632"/>
        <end position="1688"/>
    </location>
</feature>
<evidence type="ECO:0000256" key="1">
    <source>
        <dbReference type="ARBA" id="ARBA00004496"/>
    </source>
</evidence>
<feature type="compositionally biased region" description="Low complexity" evidence="7">
    <location>
        <begin position="1186"/>
        <end position="1202"/>
    </location>
</feature>
<feature type="compositionally biased region" description="Polar residues" evidence="7">
    <location>
        <begin position="750"/>
        <end position="762"/>
    </location>
</feature>
<sequence>MSTYEPERRPSAPPKAPPTPPSPRLPLRLSSPVIRKKAIQISSFSDRGLLLPRPTQRLSPAVSKKAFPSPSPCESYVSSLHPASSPDSKYGTRTHVKPKVSAGSTQAIKTPQPAVYVSSLSHQTAAPKKDRPSALLTYKSRVSSALVTGLQGGLIAATKNQESRLSPALSKKMRSVAIPVFDNRVQEGQTREHLPEATDCKTTSGRDLLLKLTRCGPVRSTKVPIVRHRSPSLGLHFSGEPLKGISPEAEACQTKSRAESSHLNQAESGIEKSGGTPESIPKPLLREGWNLQEEPSKRHSELGKKDRDHQLRLIQTGNTRAKQNILKSQGCRTSKAEAQDSEGNLHSPHLPFKSKRSEHIPQFSTRLPQTIKEKFLTGLPRPTVKIQDTKSHLSLADPSKKCLPTLPQHWQDSKEQNQKNPLMPQLNEKFNKQRLALNSASSQELTTVCSQPQCKEITPDSVAQSFLHTNKQDPLPLPLESAGVDGSEMISQDAEYMEYKQLPHTHKKRELFQCSNNTDSESSYCDKTAPIKDRHTGREGNSGDTCFPAPERGHIGNSSPRLQHRLQQQTKIPDFSEKRRFRRRNLHHTDGVANRGFLASMIPNGGQSKTMDSAKGIINQNQLTLNTVKQEHSLCDHFGPTDCENKTEHVVGHNPEDKPDFCPDMFATEIIKNNDGVPKLSHSEPTQTGPQSYHETDYSADEWTVRWLLSIDQNQPKMSQSCTDSREVSKTRSNEIRCSSLHGLDPPPSSSVLASEKSNQFPEPSVHAKGGLALKDMSEIVPPEVRPKPAVPAKPPHVSQPPTSTHSSQGSGVGGQGSALLGYIGIDTIIEQMRKKTMKTGFDFNIMIVGHSGLGKSTLVNTLFKSQVSRRSTGWSRDEKIPKTVEIKSVSHVIEEGGVKMKLTVIDTPGFGDQINNENCWEPISKYINEQYEKFLKEEVNIARKKRIPDTRVHCCVYFISPTGHSLRQLDIEFMKHLSRVVNIIPVIAKSDTLTLEEKNEFKQKVRKELEMCGIEFYPQKEFDEDMEDKSDNDKIREAMPFAVVGSDKEYQVNGKRILGRKTAWGVVEVENPTHCEFAQLRDFLIRSHLQDLKEVTHNIHYETYRAKRLNDNGGLHPIPTSAANDTQESNLLGGRNGLVKSSNLKTKGQEMDTADQDEAQSKKVFRARKTMKISDRLQLESIHNSHSSSALPSSSAASCSSTPPPAVLNGKYPEEEQTEDQKVRESHTDSNPKETRPTPPVPRTPSPLTLSLSLSPSPPSQSPEKLSYSNACLSPAHSPNSVGKESDGKERDDEEEKTSSLLGGVEAGDDKKTEEGEVKEKEDSAGSQVKDEEDENPKPDGDVSSPLDSPQDPAVSSVPPLASETKDKENKIETEKRTESEEAVAMDTDPAPMETKALEVDKSTPAADAISSTSPSLSPSHAPESDLEVKEGFLVLSEEDENQGEKDEAKVKEEVKIEAGEEMEVDVKKEVDMKKEEDREDIKDTAPPSPTSSPEPPPSADPEADKCHTNLCGKKRALCGDVETDREKEKGEEEEGLVRDGKRLKVEGEELEAQLELKIRADTSSRLKLEKVVQQLVEEQLRVLQLSVFDRSLQELRERVEKIDCATKHQQTLNTLQAKISRLAKKFGAANQTKENIQKPQEGTSLTPATNTLPISATSTTSTFRSVRTTVDSKPTNPKPKANPLNATVSEVLLELDWSDSCEEGESSEAESNDSVADAAFEGMDPLLDTEDRAESDEKWKSEDDPDTEPPPFPFCPTRTPGPQLDITKTYSPLELFQMFFSESVLQTLCANTNKQGERRRARGKKTYWFPVSVQEMYRYLSVVVYMGLMMSSNISTYWSRHRLYRLAFTKSVMPKRRFEAITWTLHMSNPMEDVHNDRKRETPAYDRLFRLRPLLDQIVAACRAFYHPHQAVAVDERIVEFKNRIGLKECMKDKTCKWAFKLFALADSRNGYTCNFNIYQGKLFSATGKGLSFDAVVDLLDVEHLGTGYHIYVDNFYTSAALFRHLHQLRYGACGTVRPNRLSVPCPKENGLPRNADRCAIRWLRDGPLLYTKWMDSGEVTMCSTIHKVLSGDSVQRRVWHHDGTWTTRQIPVPAPVKAYNTFMGEVDLSDALQKLYSVAQRTHKWYKKLFYHFVDIAVVNSFILHKEMALEKGESPLTQRQFREELCVQLGDCGRTAAPEWPMASGGTEASAPGKNYATEYEVECNPVTIVNTSLTIPYFRSTVGRKYCVLCTQKKHRNKTIWKSSPAQPKPLSTPTPPASSPMVSAPVPLLITTTTASGTTSSVSSLAPVTSQNQTGTLLLKTTLANNNGVSQSGPMSAAQSVSLQPLLIQLPLAVTGAQGGSVVTNHNAGVELIPVSSLGTVGTLNKAKTTTATTYILQKTTPSSSASSLPLSPSLPQITLARAVYPGGSGTVSVPSSGVSVSTARTPTQCVSVVGVTSSSSLPVSSAPAATGGQATVGPPSATVMASKTDNQAAGKPSAQVSRASSSRAVIDLTEDDDDVQVTGVQKAPVQSGLNAALSVSPATQHSTGAPPPLISSTTQLGPGSTIRSSPQGGLHSVNGPPVAVPYRSPQNSPSKIRPANPSHQLPPLPSLPPAPTRLPPEATHSSLPQQPQLKLTRVQNQNGIVLSWFVEETDRTCAAVDSYHLYAFHRDHAGAPQSQWKKIGEVKALPLPMACTLTQFVSGSTYYFAVCARDIYSRFGPFCEPQCTDVISSSPSS</sequence>
<feature type="region of interest" description="Disordered" evidence="7">
    <location>
        <begin position="675"/>
        <end position="696"/>
    </location>
</feature>
<gene>
    <name evidence="10" type="ORF">SKAU_G00121420</name>
</gene>
<dbReference type="PRINTS" id="PR01741">
    <property type="entry name" value="SEPTIN3"/>
</dbReference>
<feature type="compositionally biased region" description="Polar residues" evidence="7">
    <location>
        <begin position="683"/>
        <end position="693"/>
    </location>
</feature>
<feature type="region of interest" description="Disordered" evidence="7">
    <location>
        <begin position="2244"/>
        <end position="2267"/>
    </location>
</feature>
<feature type="region of interest" description="Disordered" evidence="7">
    <location>
        <begin position="714"/>
        <end position="771"/>
    </location>
</feature>
<dbReference type="InterPro" id="IPR027417">
    <property type="entry name" value="P-loop_NTPase"/>
</dbReference>
<dbReference type="Gene3D" id="2.60.40.10">
    <property type="entry name" value="Immunoglobulins"/>
    <property type="match status" value="1"/>
</dbReference>
<dbReference type="InterPro" id="IPR013783">
    <property type="entry name" value="Ig-like_fold"/>
</dbReference>
<feature type="compositionally biased region" description="Low complexity" evidence="7">
    <location>
        <begin position="1247"/>
        <end position="1256"/>
    </location>
</feature>
<feature type="compositionally biased region" description="Polar residues" evidence="7">
    <location>
        <begin position="314"/>
        <end position="332"/>
    </location>
</feature>
<organism evidence="10 11">
    <name type="scientific">Synaphobranchus kaupii</name>
    <name type="common">Kaup's arrowtooth eel</name>
    <dbReference type="NCBI Taxonomy" id="118154"/>
    <lineage>
        <taxon>Eukaryota</taxon>
        <taxon>Metazoa</taxon>
        <taxon>Chordata</taxon>
        <taxon>Craniata</taxon>
        <taxon>Vertebrata</taxon>
        <taxon>Euteleostomi</taxon>
        <taxon>Actinopterygii</taxon>
        <taxon>Neopterygii</taxon>
        <taxon>Teleostei</taxon>
        <taxon>Anguilliformes</taxon>
        <taxon>Synaphobranchidae</taxon>
        <taxon>Synaphobranchus</taxon>
    </lineage>
</organism>
<feature type="compositionally biased region" description="Basic and acidic residues" evidence="7">
    <location>
        <begin position="1309"/>
        <end position="1325"/>
    </location>
</feature>
<feature type="compositionally biased region" description="Low complexity" evidence="7">
    <location>
        <begin position="1412"/>
        <end position="1421"/>
    </location>
</feature>
<feature type="compositionally biased region" description="Basic and acidic residues" evidence="7">
    <location>
        <begin position="1"/>
        <end position="10"/>
    </location>
</feature>
<keyword evidence="3 6" id="KW-0547">Nucleotide-binding</keyword>
<evidence type="ECO:0000256" key="3">
    <source>
        <dbReference type="ARBA" id="ARBA00022741"/>
    </source>
</evidence>
<comment type="subcellular location">
    <subcellularLocation>
        <location evidence="1">Cytoplasm</location>
    </subcellularLocation>
</comment>
<feature type="compositionally biased region" description="Low complexity" evidence="7">
    <location>
        <begin position="1657"/>
        <end position="1674"/>
    </location>
</feature>
<feature type="region of interest" description="Disordered" evidence="7">
    <location>
        <begin position="523"/>
        <end position="563"/>
    </location>
</feature>